<dbReference type="Proteomes" id="UP000284706">
    <property type="component" value="Unassembled WGS sequence"/>
</dbReference>
<evidence type="ECO:0000313" key="2">
    <source>
        <dbReference type="Proteomes" id="UP000284706"/>
    </source>
</evidence>
<name>A0A409YUW1_9AGAR</name>
<gene>
    <name evidence="1" type="ORF">CVT26_003837</name>
</gene>
<dbReference type="AlphaFoldDB" id="A0A409YUW1"/>
<reference evidence="1 2" key="1">
    <citation type="journal article" date="2018" name="Evol. Lett.">
        <title>Horizontal gene cluster transfer increased hallucinogenic mushroom diversity.</title>
        <authorList>
            <person name="Reynolds H.T."/>
            <person name="Vijayakumar V."/>
            <person name="Gluck-Thaler E."/>
            <person name="Korotkin H.B."/>
            <person name="Matheny P.B."/>
            <person name="Slot J.C."/>
        </authorList>
    </citation>
    <scope>NUCLEOTIDE SEQUENCE [LARGE SCALE GENOMIC DNA]</scope>
    <source>
        <strain evidence="1 2">SRW20</strain>
    </source>
</reference>
<proteinExistence type="predicted"/>
<comment type="caution">
    <text evidence="1">The sequence shown here is derived from an EMBL/GenBank/DDBJ whole genome shotgun (WGS) entry which is preliminary data.</text>
</comment>
<accession>A0A409YUW1</accession>
<organism evidence="1 2">
    <name type="scientific">Gymnopilus dilepis</name>
    <dbReference type="NCBI Taxonomy" id="231916"/>
    <lineage>
        <taxon>Eukaryota</taxon>
        <taxon>Fungi</taxon>
        <taxon>Dikarya</taxon>
        <taxon>Basidiomycota</taxon>
        <taxon>Agaricomycotina</taxon>
        <taxon>Agaricomycetes</taxon>
        <taxon>Agaricomycetidae</taxon>
        <taxon>Agaricales</taxon>
        <taxon>Agaricineae</taxon>
        <taxon>Hymenogastraceae</taxon>
        <taxon>Gymnopilus</taxon>
    </lineage>
</organism>
<sequence length="367" mass="42543">MARPLRSGELFWVELRPFLLKNGYKLRPRFDPDRKPSWQSEKQMSVHKRYEDGIPLKRAKIIDAVRIKDDTKVVLKLIDTEQDASIPILSYLNSEELVTDPRNKTVPLLDVLHLPDSSQAVIVMPVLHPFQSVNSMFQCVSEVVEAFDQFIQVSRIFFKLDLSDVENVQGLVFMHEHRVAHRDACFFNLMVDPTKICPKGFHFSEPRYREDGRRRSKWLQRRSIFPLKYHFIDFEMAEYYPPGVDHPLCVGIYGQDKDVPEMSLTVPYDPFKLDVFQLGGAMTRLMKIYDGLEFLSPLAHAMKQQDPDKRVTAAEAYQMLKSIVDHLPEADLAQRLWPSNYPLSMRQSATRRVLARLSCGLLTPVVH</sequence>
<dbReference type="SUPFAM" id="SSF56112">
    <property type="entry name" value="Protein kinase-like (PK-like)"/>
    <property type="match status" value="1"/>
</dbReference>
<dbReference type="STRING" id="231916.A0A409YUW1"/>
<dbReference type="Gene3D" id="1.10.510.10">
    <property type="entry name" value="Transferase(Phosphotransferase) domain 1"/>
    <property type="match status" value="1"/>
</dbReference>
<evidence type="ECO:0008006" key="3">
    <source>
        <dbReference type="Google" id="ProtNLM"/>
    </source>
</evidence>
<evidence type="ECO:0000313" key="1">
    <source>
        <dbReference type="EMBL" id="PPR06811.1"/>
    </source>
</evidence>
<dbReference type="EMBL" id="NHYE01000243">
    <property type="protein sequence ID" value="PPR06811.1"/>
    <property type="molecule type" value="Genomic_DNA"/>
</dbReference>
<dbReference type="OrthoDB" id="5987198at2759"/>
<dbReference type="InParanoid" id="A0A409YUW1"/>
<protein>
    <recommendedName>
        <fullName evidence="3">Protein kinase domain-containing protein</fullName>
    </recommendedName>
</protein>
<keyword evidence="2" id="KW-1185">Reference proteome</keyword>
<dbReference type="InterPro" id="IPR011009">
    <property type="entry name" value="Kinase-like_dom_sf"/>
</dbReference>